<dbReference type="SUPFAM" id="SSF89447">
    <property type="entry name" value="AbrB/MazE/MraZ-like"/>
    <property type="match status" value="1"/>
</dbReference>
<evidence type="ECO:0000256" key="1">
    <source>
        <dbReference type="PROSITE-ProRule" id="PRU01076"/>
    </source>
</evidence>
<dbReference type="InterPro" id="IPR007159">
    <property type="entry name" value="SpoVT-AbrB_dom"/>
</dbReference>
<protein>
    <recommendedName>
        <fullName evidence="2">SpoVT-AbrB domain-containing protein</fullName>
    </recommendedName>
</protein>
<feature type="domain" description="SpoVT-AbrB" evidence="2">
    <location>
        <begin position="45"/>
        <end position="90"/>
    </location>
</feature>
<dbReference type="InterPro" id="IPR039052">
    <property type="entry name" value="Antitox_PemI-like"/>
</dbReference>
<evidence type="ECO:0000259" key="2">
    <source>
        <dbReference type="PROSITE" id="PS51740"/>
    </source>
</evidence>
<reference evidence="3 4" key="1">
    <citation type="submission" date="2019-07" db="EMBL/GenBank/DDBJ databases">
        <title>Whole genome shotgun sequence of Reyranella soli NBRC 108950.</title>
        <authorList>
            <person name="Hosoyama A."/>
            <person name="Uohara A."/>
            <person name="Ohji S."/>
            <person name="Ichikawa N."/>
        </authorList>
    </citation>
    <scope>NUCLEOTIDE SEQUENCE [LARGE SCALE GENOMIC DNA]</scope>
    <source>
        <strain evidence="3 4">NBRC 108950</strain>
    </source>
</reference>
<dbReference type="GO" id="GO:0097351">
    <property type="term" value="F:toxin sequestering activity"/>
    <property type="evidence" value="ECO:0007669"/>
    <property type="project" value="InterPro"/>
</dbReference>
<dbReference type="RefSeq" id="WP_246158744.1">
    <property type="nucleotide sequence ID" value="NZ_BKAJ01000087.1"/>
</dbReference>
<accession>A0A512NFL4</accession>
<dbReference type="PANTHER" id="PTHR40516:SF1">
    <property type="entry name" value="ANTITOXIN CHPS-RELATED"/>
    <property type="match status" value="1"/>
</dbReference>
<evidence type="ECO:0000313" key="3">
    <source>
        <dbReference type="EMBL" id="GEP57735.1"/>
    </source>
</evidence>
<organism evidence="3 4">
    <name type="scientific">Reyranella soli</name>
    <dbReference type="NCBI Taxonomy" id="1230389"/>
    <lineage>
        <taxon>Bacteria</taxon>
        <taxon>Pseudomonadati</taxon>
        <taxon>Pseudomonadota</taxon>
        <taxon>Alphaproteobacteria</taxon>
        <taxon>Hyphomicrobiales</taxon>
        <taxon>Reyranellaceae</taxon>
        <taxon>Reyranella</taxon>
    </lineage>
</organism>
<sequence>MRLLDVPGVERETQLIEDLLHKGAEGLGGTFRSSTKRGTWEGMRTVVKKWGNSAAIRIPSNVLKAAKIEIDDVVDIREEQGRVIVRPLRPNSYDLAHLVEGITPDNLHDEVDFGSRRRNFFTSDR</sequence>
<evidence type="ECO:0000313" key="4">
    <source>
        <dbReference type="Proteomes" id="UP000321058"/>
    </source>
</evidence>
<name>A0A512NFL4_9HYPH</name>
<comment type="caution">
    <text evidence="3">The sequence shown here is derived from an EMBL/GenBank/DDBJ whole genome shotgun (WGS) entry which is preliminary data.</text>
</comment>
<dbReference type="Gene3D" id="2.10.260.10">
    <property type="match status" value="1"/>
</dbReference>
<dbReference type="AlphaFoldDB" id="A0A512NFL4"/>
<dbReference type="EMBL" id="BKAJ01000087">
    <property type="protein sequence ID" value="GEP57735.1"/>
    <property type="molecule type" value="Genomic_DNA"/>
</dbReference>
<dbReference type="SMART" id="SM00966">
    <property type="entry name" value="SpoVT_AbrB"/>
    <property type="match status" value="1"/>
</dbReference>
<dbReference type="GO" id="GO:0003677">
    <property type="term" value="F:DNA binding"/>
    <property type="evidence" value="ECO:0007669"/>
    <property type="project" value="UniProtKB-UniRule"/>
</dbReference>
<dbReference type="Proteomes" id="UP000321058">
    <property type="component" value="Unassembled WGS sequence"/>
</dbReference>
<keyword evidence="1" id="KW-0238">DNA-binding</keyword>
<proteinExistence type="predicted"/>
<keyword evidence="4" id="KW-1185">Reference proteome</keyword>
<dbReference type="Pfam" id="PF04014">
    <property type="entry name" value="MazE_antitoxin"/>
    <property type="match status" value="1"/>
</dbReference>
<gene>
    <name evidence="3" type="ORF">RSO01_49010</name>
</gene>
<dbReference type="InterPro" id="IPR037914">
    <property type="entry name" value="SpoVT-AbrB_sf"/>
</dbReference>
<dbReference type="PANTHER" id="PTHR40516">
    <property type="entry name" value="ANTITOXIN CHPS-RELATED"/>
    <property type="match status" value="1"/>
</dbReference>
<dbReference type="PROSITE" id="PS51740">
    <property type="entry name" value="SPOVT_ABRB"/>
    <property type="match status" value="1"/>
</dbReference>